<proteinExistence type="predicted"/>
<dbReference type="RefSeq" id="WP_267677246.1">
    <property type="nucleotide sequence ID" value="NZ_CP113088.1"/>
</dbReference>
<dbReference type="AlphaFoldDB" id="A0A9E8MXE9"/>
<evidence type="ECO:0000313" key="1">
    <source>
        <dbReference type="EMBL" id="WAC02649.1"/>
    </source>
</evidence>
<name>A0A9E8MXE9_9FLAO</name>
<sequence length="302" mass="33532">MPKLHKTQLLLFFSFFIIFSTFTYCQDITETINYSQRQGADEQCSFSGCTYFGGFGDIISYTNSSVTNSSTKNARYLFEHPNFTNDKIKRIVLEVEISKYGFSTSGSTIMQIRAPQTSCNEDVPWFGGLSFAEQEDLFNCNLFGNIVFQDGIGTTNISPTTHNLLIYDENLSGFSSQTLAYFNPSNDSLTLSFTPIVGDTGIHSAKIHITYEGNSVPDTPSLSATSNSTSSINLNWTNINSSTSYNVFRCDNNQLIATTINNSYTVSGLNSEPAIVIKFRLLIIMVFQTFLIVQAPQLIGLQ</sequence>
<protein>
    <submittedName>
        <fullName evidence="1">Uncharacterized protein</fullName>
    </submittedName>
</protein>
<dbReference type="Proteomes" id="UP001164705">
    <property type="component" value="Chromosome"/>
</dbReference>
<dbReference type="Gene3D" id="2.60.40.10">
    <property type="entry name" value="Immunoglobulins"/>
    <property type="match status" value="1"/>
</dbReference>
<reference evidence="1" key="1">
    <citation type="submission" date="2022-11" db="EMBL/GenBank/DDBJ databases">
        <title>Lacinutrix neustonica HL-RS19T sp. nov., isolated from the surface microlayer sample of brackish Lake Shihwa.</title>
        <authorList>
            <person name="Choi J.Y."/>
            <person name="Hwang C.Y."/>
        </authorList>
    </citation>
    <scope>NUCLEOTIDE SEQUENCE</scope>
    <source>
        <strain evidence="1">HL-RS19</strain>
    </source>
</reference>
<dbReference type="InterPro" id="IPR013783">
    <property type="entry name" value="Ig-like_fold"/>
</dbReference>
<organism evidence="1 2">
    <name type="scientific">Lacinutrix neustonica</name>
    <dbReference type="NCBI Taxonomy" id="2980107"/>
    <lineage>
        <taxon>Bacteria</taxon>
        <taxon>Pseudomonadati</taxon>
        <taxon>Bacteroidota</taxon>
        <taxon>Flavobacteriia</taxon>
        <taxon>Flavobacteriales</taxon>
        <taxon>Flavobacteriaceae</taxon>
        <taxon>Lacinutrix</taxon>
    </lineage>
</organism>
<keyword evidence="2" id="KW-1185">Reference proteome</keyword>
<gene>
    <name evidence="1" type="ORF">N7U66_02900</name>
</gene>
<evidence type="ECO:0000313" key="2">
    <source>
        <dbReference type="Proteomes" id="UP001164705"/>
    </source>
</evidence>
<accession>A0A9E8MXE9</accession>
<dbReference type="EMBL" id="CP113088">
    <property type="protein sequence ID" value="WAC02649.1"/>
    <property type="molecule type" value="Genomic_DNA"/>
</dbReference>
<dbReference type="KEGG" id="lnu:N7U66_02900"/>